<sequence length="358" mass="41494">MSDAITQKPVIVGHRGFRKKFPENTLLSFNATISDAQCQIIETDLQLSKDGIILINHDAETGRTYNKNYKIQETFYENELSLLRNLEEPHEPILTFEKLIIWFSKKNGDFRNIKLMLDIKRVNNVIILDKIIETLIKVNNDLNYWYNKIIFGLWTPDFYDYAVSKQLLNNFEIVNITASITIAKIFLEKSLKYESEFNSTNHHKDDYFKMKISAISLLHIATWSGDAFIGFYDDLLEKNVRLYLWTVNSEEDIQFCCRLGVDGIVTDNPDYAQALVTHPNNDILFKRDKNLGNFYKKENLFNLMTLTGWRRYGLYTVYKGFEAALLRGYLSINVPIINGGKETIGSYSVSILKLLGII</sequence>
<gene>
    <name evidence="2" type="ORF">PACTADRAFT_4556</name>
</gene>
<organism evidence="2 3">
    <name type="scientific">Pachysolen tannophilus NRRL Y-2460</name>
    <dbReference type="NCBI Taxonomy" id="669874"/>
    <lineage>
        <taxon>Eukaryota</taxon>
        <taxon>Fungi</taxon>
        <taxon>Dikarya</taxon>
        <taxon>Ascomycota</taxon>
        <taxon>Saccharomycotina</taxon>
        <taxon>Pichiomycetes</taxon>
        <taxon>Pachysolenaceae</taxon>
        <taxon>Pachysolen</taxon>
    </lineage>
</organism>
<dbReference type="SUPFAM" id="SSF51695">
    <property type="entry name" value="PLC-like phosphodiesterases"/>
    <property type="match status" value="1"/>
</dbReference>
<feature type="domain" description="GP-PDE" evidence="1">
    <location>
        <begin position="9"/>
        <end position="276"/>
    </location>
</feature>
<dbReference type="Gene3D" id="3.20.20.190">
    <property type="entry name" value="Phosphatidylinositol (PI) phosphodiesterase"/>
    <property type="match status" value="1"/>
</dbReference>
<evidence type="ECO:0000313" key="3">
    <source>
        <dbReference type="Proteomes" id="UP000094236"/>
    </source>
</evidence>
<name>A0A1E4TPG7_PACTA</name>
<dbReference type="GO" id="GO:0006629">
    <property type="term" value="P:lipid metabolic process"/>
    <property type="evidence" value="ECO:0007669"/>
    <property type="project" value="InterPro"/>
</dbReference>
<protein>
    <recommendedName>
        <fullName evidence="1">GP-PDE domain-containing protein</fullName>
    </recommendedName>
</protein>
<dbReference type="AlphaFoldDB" id="A0A1E4TPG7"/>
<evidence type="ECO:0000313" key="2">
    <source>
        <dbReference type="EMBL" id="ODV93653.1"/>
    </source>
</evidence>
<dbReference type="PANTHER" id="PTHR43805:SF1">
    <property type="entry name" value="GP-PDE DOMAIN-CONTAINING PROTEIN"/>
    <property type="match status" value="1"/>
</dbReference>
<dbReference type="PROSITE" id="PS51704">
    <property type="entry name" value="GP_PDE"/>
    <property type="match status" value="1"/>
</dbReference>
<dbReference type="Proteomes" id="UP000094236">
    <property type="component" value="Unassembled WGS sequence"/>
</dbReference>
<dbReference type="GO" id="GO:0008081">
    <property type="term" value="F:phosphoric diester hydrolase activity"/>
    <property type="evidence" value="ECO:0007669"/>
    <property type="project" value="InterPro"/>
</dbReference>
<reference evidence="3" key="1">
    <citation type="submission" date="2016-05" db="EMBL/GenBank/DDBJ databases">
        <title>Comparative genomics of biotechnologically important yeasts.</title>
        <authorList>
            <consortium name="DOE Joint Genome Institute"/>
            <person name="Riley R."/>
            <person name="Haridas S."/>
            <person name="Wolfe K.H."/>
            <person name="Lopes M.R."/>
            <person name="Hittinger C.T."/>
            <person name="Goker M."/>
            <person name="Salamov A."/>
            <person name="Wisecaver J."/>
            <person name="Long T.M."/>
            <person name="Aerts A.L."/>
            <person name="Barry K."/>
            <person name="Choi C."/>
            <person name="Clum A."/>
            <person name="Coughlan A.Y."/>
            <person name="Deshpande S."/>
            <person name="Douglass A.P."/>
            <person name="Hanson S.J."/>
            <person name="Klenk H.-P."/>
            <person name="Labutti K."/>
            <person name="Lapidus A."/>
            <person name="Lindquist E."/>
            <person name="Lipzen A."/>
            <person name="Meier-Kolthoff J.P."/>
            <person name="Ohm R.A."/>
            <person name="Otillar R.P."/>
            <person name="Pangilinan J."/>
            <person name="Peng Y."/>
            <person name="Rokas A."/>
            <person name="Rosa C.A."/>
            <person name="Scheuner C."/>
            <person name="Sibirny A.A."/>
            <person name="Slot J.C."/>
            <person name="Stielow J.B."/>
            <person name="Sun H."/>
            <person name="Kurtzman C.P."/>
            <person name="Blackwell M."/>
            <person name="Grigoriev I.V."/>
            <person name="Jeffries T.W."/>
        </authorList>
    </citation>
    <scope>NUCLEOTIDE SEQUENCE [LARGE SCALE GENOMIC DNA]</scope>
    <source>
        <strain evidence="3">NRRL Y-2460</strain>
    </source>
</reference>
<dbReference type="EMBL" id="KV454017">
    <property type="protein sequence ID" value="ODV93653.1"/>
    <property type="molecule type" value="Genomic_DNA"/>
</dbReference>
<accession>A0A1E4TPG7</accession>
<dbReference type="Pfam" id="PF03009">
    <property type="entry name" value="GDPD"/>
    <property type="match status" value="1"/>
</dbReference>
<dbReference type="OrthoDB" id="1058301at2759"/>
<proteinExistence type="predicted"/>
<dbReference type="STRING" id="669874.A0A1E4TPG7"/>
<keyword evidence="3" id="KW-1185">Reference proteome</keyword>
<evidence type="ECO:0000259" key="1">
    <source>
        <dbReference type="PROSITE" id="PS51704"/>
    </source>
</evidence>
<dbReference type="InterPro" id="IPR017946">
    <property type="entry name" value="PLC-like_Pdiesterase_TIM-brl"/>
</dbReference>
<dbReference type="PANTHER" id="PTHR43805">
    <property type="entry name" value="GLYCEROPHOSPHORYL DIESTER PHOSPHODIESTERASE"/>
    <property type="match status" value="1"/>
</dbReference>
<dbReference type="InterPro" id="IPR030395">
    <property type="entry name" value="GP_PDE_dom"/>
</dbReference>